<evidence type="ECO:0000313" key="4">
    <source>
        <dbReference type="Proteomes" id="UP000033647"/>
    </source>
</evidence>
<feature type="transmembrane region" description="Helical" evidence="2">
    <location>
        <begin position="178"/>
        <end position="196"/>
    </location>
</feature>
<keyword evidence="2" id="KW-0472">Membrane</keyword>
<dbReference type="PANTHER" id="PTHR35184">
    <property type="entry name" value="YALI0C10208P"/>
    <property type="match status" value="1"/>
</dbReference>
<feature type="region of interest" description="Disordered" evidence="1">
    <location>
        <begin position="328"/>
        <end position="383"/>
    </location>
</feature>
<dbReference type="PANTHER" id="PTHR35184:SF1">
    <property type="entry name" value="INTEGRAL MEMBRANE PROTEIN"/>
    <property type="match status" value="1"/>
</dbReference>
<dbReference type="Pfam" id="PF11309">
    <property type="entry name" value="DUF3112"/>
    <property type="match status" value="1"/>
</dbReference>
<protein>
    <submittedName>
        <fullName evidence="3">Uncharacterized protein</fullName>
    </submittedName>
</protein>
<feature type="region of interest" description="Disordered" evidence="1">
    <location>
        <begin position="283"/>
        <end position="305"/>
    </location>
</feature>
<evidence type="ECO:0000313" key="3">
    <source>
        <dbReference type="EMBL" id="KJX93617.1"/>
    </source>
</evidence>
<reference evidence="3 4" key="1">
    <citation type="submission" date="2015-03" db="EMBL/GenBank/DDBJ databases">
        <title>RNA-seq based gene annotation and comparative genomics of four Zymoseptoria species reveal species-specific pathogenicity related genes and transposable element activity.</title>
        <authorList>
            <person name="Grandaubert J."/>
            <person name="Bhattacharyya A."/>
            <person name="Stukenbrock E.H."/>
        </authorList>
    </citation>
    <scope>NUCLEOTIDE SEQUENCE [LARGE SCALE GENOMIC DNA]</scope>
    <source>
        <strain evidence="3 4">Zb18110</strain>
    </source>
</reference>
<feature type="transmembrane region" description="Helical" evidence="2">
    <location>
        <begin position="216"/>
        <end position="234"/>
    </location>
</feature>
<comment type="caution">
    <text evidence="3">The sequence shown here is derived from an EMBL/GenBank/DDBJ whole genome shotgun (WGS) entry which is preliminary data.</text>
</comment>
<dbReference type="AlphaFoldDB" id="A0A0F4G9D0"/>
<accession>A0A0F4G9D0</accession>
<dbReference type="Proteomes" id="UP000033647">
    <property type="component" value="Unassembled WGS sequence"/>
</dbReference>
<evidence type="ECO:0000256" key="1">
    <source>
        <dbReference type="SAM" id="MobiDB-lite"/>
    </source>
</evidence>
<keyword evidence="4" id="KW-1185">Reference proteome</keyword>
<feature type="transmembrane region" description="Helical" evidence="2">
    <location>
        <begin position="91"/>
        <end position="116"/>
    </location>
</feature>
<feature type="transmembrane region" description="Helical" evidence="2">
    <location>
        <begin position="30"/>
        <end position="50"/>
    </location>
</feature>
<feature type="transmembrane region" description="Helical" evidence="2">
    <location>
        <begin position="254"/>
        <end position="272"/>
    </location>
</feature>
<keyword evidence="2" id="KW-0812">Transmembrane</keyword>
<organism evidence="3 4">
    <name type="scientific">Zymoseptoria brevis</name>
    <dbReference type="NCBI Taxonomy" id="1047168"/>
    <lineage>
        <taxon>Eukaryota</taxon>
        <taxon>Fungi</taxon>
        <taxon>Dikarya</taxon>
        <taxon>Ascomycota</taxon>
        <taxon>Pezizomycotina</taxon>
        <taxon>Dothideomycetes</taxon>
        <taxon>Dothideomycetidae</taxon>
        <taxon>Mycosphaerellales</taxon>
        <taxon>Mycosphaerellaceae</taxon>
        <taxon>Zymoseptoria</taxon>
    </lineage>
</organism>
<evidence type="ECO:0000256" key="2">
    <source>
        <dbReference type="SAM" id="Phobius"/>
    </source>
</evidence>
<keyword evidence="2" id="KW-1133">Transmembrane helix</keyword>
<dbReference type="STRING" id="1047168.A0A0F4G9D0"/>
<feature type="transmembrane region" description="Helical" evidence="2">
    <location>
        <begin position="62"/>
        <end position="85"/>
    </location>
</feature>
<proteinExistence type="predicted"/>
<dbReference type="EMBL" id="LAFY01004242">
    <property type="protein sequence ID" value="KJX93617.1"/>
    <property type="molecule type" value="Genomic_DNA"/>
</dbReference>
<gene>
    <name evidence="3" type="ORF">TI39_contig4283g00011</name>
</gene>
<dbReference type="OrthoDB" id="3357002at2759"/>
<name>A0A0F4G9D0_9PEZI</name>
<dbReference type="InterPro" id="IPR021460">
    <property type="entry name" value="DUF3112"/>
</dbReference>
<sequence>MSMQNGSAPHGPPYLPPIAFIGGVPTLETDVPICALLLLFYAGAAIGHNVTYQLNRKKGHKFIPSIVLFGFCMSRILTCALRMGWALHPDNVSLIIAANVFVQAGILIVWVVNIIFTQRIIRAVRPKIGWHPIASLFPKVLFALAGISLALVVGWTISSYYTLDERFQTIARDVQRTAITYLLVFTLVPIVTLPIAFSKGKGAQEFGRGSMGSKMVVVWVSSHVCLLEVVFRAATSWAPGRPADNPAWYHSKAWFYVCDFALEIIVIYWLLLARVDQRFHVPDGSSKRKHYHAPAEEHGDESDAEAGDMFDEGRDFWTYHQSGTLTGDHWRSNHSGVFPGRRRRSRNSGTIISQRDRRSPHIGRVTTREYTTPAGDDRRKSGHSEITTTHWLQLPETAPTEVSSVSLGGW</sequence>
<feature type="transmembrane region" description="Helical" evidence="2">
    <location>
        <begin position="136"/>
        <end position="158"/>
    </location>
</feature>